<accession>A0A0K2V3V0</accession>
<protein>
    <submittedName>
        <fullName evidence="1">Uncharacterized protein</fullName>
    </submittedName>
</protein>
<feature type="non-terminal residue" evidence="1">
    <location>
        <position position="1"/>
    </location>
</feature>
<reference evidence="1" key="1">
    <citation type="submission" date="2014-05" db="EMBL/GenBank/DDBJ databases">
        <authorList>
            <person name="Chronopoulou M."/>
        </authorList>
    </citation>
    <scope>NUCLEOTIDE SEQUENCE</scope>
    <source>
        <tissue evidence="1">Whole organism</tissue>
    </source>
</reference>
<dbReference type="AlphaFoldDB" id="A0A0K2V3V0"/>
<evidence type="ECO:0000313" key="1">
    <source>
        <dbReference type="EMBL" id="CDW44641.1"/>
    </source>
</evidence>
<name>A0A0K2V3V0_LEPSM</name>
<organism evidence="1">
    <name type="scientific">Lepeophtheirus salmonis</name>
    <name type="common">Salmon louse</name>
    <name type="synonym">Caligus salmonis</name>
    <dbReference type="NCBI Taxonomy" id="72036"/>
    <lineage>
        <taxon>Eukaryota</taxon>
        <taxon>Metazoa</taxon>
        <taxon>Ecdysozoa</taxon>
        <taxon>Arthropoda</taxon>
        <taxon>Crustacea</taxon>
        <taxon>Multicrustacea</taxon>
        <taxon>Hexanauplia</taxon>
        <taxon>Copepoda</taxon>
        <taxon>Siphonostomatoida</taxon>
        <taxon>Caligidae</taxon>
        <taxon>Lepeophtheirus</taxon>
    </lineage>
</organism>
<sequence>YLEILPTNLLLFSNLQLQILDKNIYLIFSVFQTNSLSK</sequence>
<dbReference type="EMBL" id="HACA01027280">
    <property type="protein sequence ID" value="CDW44641.1"/>
    <property type="molecule type" value="Transcribed_RNA"/>
</dbReference>
<proteinExistence type="predicted"/>